<evidence type="ECO:0000259" key="7">
    <source>
        <dbReference type="PROSITE" id="PS50903"/>
    </source>
</evidence>
<dbReference type="PROSITE" id="PS50903">
    <property type="entry name" value="RUBREDOXIN_LIKE"/>
    <property type="match status" value="1"/>
</dbReference>
<dbReference type="InParanoid" id="A0A2V0PA84"/>
<evidence type="ECO:0000256" key="6">
    <source>
        <dbReference type="SAM" id="Phobius"/>
    </source>
</evidence>
<gene>
    <name evidence="8" type="ORF">Rsub_07985</name>
</gene>
<keyword evidence="3" id="KW-0249">Electron transport</keyword>
<sequence>MALAVRAQARAAPVATAAARSRRRAVAVSARKTAAKGGAQAQAYVCIDCGWIYDGSQGPFEKLPGSYRCPVCNSNKRRFAKTEAKGKAKAAPKGAAMRRGEADGEIDGGDKNFLAIAAVGGAAVLGALYVFLSSQVAP</sequence>
<dbReference type="GO" id="GO:0005506">
    <property type="term" value="F:iron ion binding"/>
    <property type="evidence" value="ECO:0007669"/>
    <property type="project" value="InterPro"/>
</dbReference>
<feature type="domain" description="Rubredoxin-like" evidence="7">
    <location>
        <begin position="41"/>
        <end position="82"/>
    </location>
</feature>
<keyword evidence="2" id="KW-0479">Metal-binding</keyword>
<dbReference type="STRING" id="307507.A0A2V0PA84"/>
<evidence type="ECO:0000313" key="8">
    <source>
        <dbReference type="EMBL" id="GBF94813.1"/>
    </source>
</evidence>
<keyword evidence="6" id="KW-1133">Transmembrane helix</keyword>
<keyword evidence="1" id="KW-0813">Transport</keyword>
<comment type="caution">
    <text evidence="8">The sequence shown here is derived from an EMBL/GenBank/DDBJ whole genome shotgun (WGS) entry which is preliminary data.</text>
</comment>
<feature type="region of interest" description="Disordered" evidence="5">
    <location>
        <begin position="83"/>
        <end position="102"/>
    </location>
</feature>
<dbReference type="PANTHER" id="PTHR48136:SF1">
    <property type="entry name" value="RUBREDOXIN-LIKE SUPERFAMILY PROTEIN"/>
    <property type="match status" value="1"/>
</dbReference>
<dbReference type="InterPro" id="IPR024935">
    <property type="entry name" value="Rubredoxin_dom"/>
</dbReference>
<feature type="transmembrane region" description="Helical" evidence="6">
    <location>
        <begin position="113"/>
        <end position="132"/>
    </location>
</feature>
<organism evidence="8 9">
    <name type="scientific">Raphidocelis subcapitata</name>
    <dbReference type="NCBI Taxonomy" id="307507"/>
    <lineage>
        <taxon>Eukaryota</taxon>
        <taxon>Viridiplantae</taxon>
        <taxon>Chlorophyta</taxon>
        <taxon>core chlorophytes</taxon>
        <taxon>Chlorophyceae</taxon>
        <taxon>CS clade</taxon>
        <taxon>Sphaeropleales</taxon>
        <taxon>Selenastraceae</taxon>
        <taxon>Raphidocelis</taxon>
    </lineage>
</organism>
<dbReference type="FunCoup" id="A0A2V0PA84">
    <property type="interactions" value="581"/>
</dbReference>
<dbReference type="SUPFAM" id="SSF57802">
    <property type="entry name" value="Rubredoxin-like"/>
    <property type="match status" value="1"/>
</dbReference>
<keyword evidence="4" id="KW-0408">Iron</keyword>
<dbReference type="InterPro" id="IPR024934">
    <property type="entry name" value="Rubredoxin-like_dom"/>
</dbReference>
<dbReference type="PANTHER" id="PTHR48136">
    <property type="entry name" value="RUBREDOXIN-LIKE SUPERFAMILY PROTEIN"/>
    <property type="match status" value="1"/>
</dbReference>
<dbReference type="Pfam" id="PF00301">
    <property type="entry name" value="Rubredoxin"/>
    <property type="match status" value="1"/>
</dbReference>
<evidence type="ECO:0000256" key="5">
    <source>
        <dbReference type="SAM" id="MobiDB-lite"/>
    </source>
</evidence>
<protein>
    <recommendedName>
        <fullName evidence="7">Rubredoxin-like domain-containing protein</fullName>
    </recommendedName>
</protein>
<evidence type="ECO:0000256" key="3">
    <source>
        <dbReference type="ARBA" id="ARBA00022982"/>
    </source>
</evidence>
<dbReference type="Gene3D" id="2.20.28.10">
    <property type="match status" value="1"/>
</dbReference>
<dbReference type="EMBL" id="BDRX01000056">
    <property type="protein sequence ID" value="GBF94813.1"/>
    <property type="molecule type" value="Genomic_DNA"/>
</dbReference>
<proteinExistence type="predicted"/>
<dbReference type="Proteomes" id="UP000247498">
    <property type="component" value="Unassembled WGS sequence"/>
</dbReference>
<dbReference type="OrthoDB" id="408899at2759"/>
<keyword evidence="9" id="KW-1185">Reference proteome</keyword>
<reference evidence="8 9" key="1">
    <citation type="journal article" date="2018" name="Sci. Rep.">
        <title>Raphidocelis subcapitata (=Pseudokirchneriella subcapitata) provides an insight into genome evolution and environmental adaptations in the Sphaeropleales.</title>
        <authorList>
            <person name="Suzuki S."/>
            <person name="Yamaguchi H."/>
            <person name="Nakajima N."/>
            <person name="Kawachi M."/>
        </authorList>
    </citation>
    <scope>NUCLEOTIDE SEQUENCE [LARGE SCALE GENOMIC DNA]</scope>
    <source>
        <strain evidence="8 9">NIES-35</strain>
    </source>
</reference>
<keyword evidence="6" id="KW-0812">Transmembrane</keyword>
<name>A0A2V0PA84_9CHLO</name>
<evidence type="ECO:0000256" key="1">
    <source>
        <dbReference type="ARBA" id="ARBA00022448"/>
    </source>
</evidence>
<evidence type="ECO:0000256" key="2">
    <source>
        <dbReference type="ARBA" id="ARBA00022723"/>
    </source>
</evidence>
<evidence type="ECO:0000313" key="9">
    <source>
        <dbReference type="Proteomes" id="UP000247498"/>
    </source>
</evidence>
<dbReference type="AlphaFoldDB" id="A0A2V0PA84"/>
<keyword evidence="6" id="KW-0472">Membrane</keyword>
<evidence type="ECO:0000256" key="4">
    <source>
        <dbReference type="ARBA" id="ARBA00023004"/>
    </source>
</evidence>
<accession>A0A2V0PA84</accession>